<feature type="coiled-coil region" evidence="1">
    <location>
        <begin position="8"/>
        <end position="42"/>
    </location>
</feature>
<accession>A0A2N8R970</accession>
<sequence>MTEKSVSKTALNARLAKLTRNAQKASEDKAQQQELLSAVQEEVSTSEKPEVKIQIPLFPQEKSAMPTKWTRTSLFAAVKKGRRRSFVKTPLASRNDVSILYTGEQLDAGDNDVFLHAMRLSQGLAPGGQIHFVRSHFLQAIGRQPGTSGYKWLKDSLQRLASATLFIEDGEGKGKMFRLVKDMAWTESEYWLALDPEIATFYSKRELAFIDFDARLQMTHGMSRLLQNYVASHEPGNWHYAAVETLRDFYAASSSLKNFLDAHYGLPAALAELEELGIIEDHEFYLKSGRRMVKWWRPSDFGKWLRGYIEEQPLGWHHALVEDLFGPSRYRTLKSFLAPRKGLKRGLHELERAGIISKAEIYQEKTTSDQLLLKVRWHREK</sequence>
<gene>
    <name evidence="2" type="ORF">CXK99_20785</name>
</gene>
<dbReference type="EMBL" id="POUM01000024">
    <property type="protein sequence ID" value="PNF57627.1"/>
    <property type="molecule type" value="Genomic_DNA"/>
</dbReference>
<reference evidence="2 3" key="1">
    <citation type="submission" date="2018-01" db="EMBL/GenBank/DDBJ databases">
        <title>Denitrification phenotypes of diverse strains of Pseudomonas stutzeri.</title>
        <authorList>
            <person name="Milligan D.A."/>
            <person name="Bergaust L."/>
            <person name="Bakken L.R."/>
            <person name="Frostegard A."/>
        </authorList>
    </citation>
    <scope>NUCLEOTIDE SEQUENCE [LARGE SCALE GENOMIC DNA]</scope>
    <source>
        <strain evidence="2 3">CCUG 44592</strain>
    </source>
</reference>
<evidence type="ECO:0000256" key="1">
    <source>
        <dbReference type="SAM" id="Coils"/>
    </source>
</evidence>
<dbReference type="AlphaFoldDB" id="A0A2N8R970"/>
<dbReference type="RefSeq" id="WP_102821639.1">
    <property type="nucleotide sequence ID" value="NZ_JAMOHR010000030.1"/>
</dbReference>
<dbReference type="InterPro" id="IPR010751">
    <property type="entry name" value="TrfA"/>
</dbReference>
<name>A0A2N8R970_STUST</name>
<evidence type="ECO:0000313" key="3">
    <source>
        <dbReference type="Proteomes" id="UP000236003"/>
    </source>
</evidence>
<dbReference type="Pfam" id="PF07042">
    <property type="entry name" value="TrfA"/>
    <property type="match status" value="1"/>
</dbReference>
<evidence type="ECO:0008006" key="4">
    <source>
        <dbReference type="Google" id="ProtNLM"/>
    </source>
</evidence>
<protein>
    <recommendedName>
        <fullName evidence="4">TrfA family protein</fullName>
    </recommendedName>
</protein>
<proteinExistence type="predicted"/>
<dbReference type="Proteomes" id="UP000236003">
    <property type="component" value="Unassembled WGS sequence"/>
</dbReference>
<evidence type="ECO:0000313" key="2">
    <source>
        <dbReference type="EMBL" id="PNF57627.1"/>
    </source>
</evidence>
<comment type="caution">
    <text evidence="2">The sequence shown here is derived from an EMBL/GenBank/DDBJ whole genome shotgun (WGS) entry which is preliminary data.</text>
</comment>
<organism evidence="2 3">
    <name type="scientific">Stutzerimonas stutzeri</name>
    <name type="common">Pseudomonas stutzeri</name>
    <dbReference type="NCBI Taxonomy" id="316"/>
    <lineage>
        <taxon>Bacteria</taxon>
        <taxon>Pseudomonadati</taxon>
        <taxon>Pseudomonadota</taxon>
        <taxon>Gammaproteobacteria</taxon>
        <taxon>Pseudomonadales</taxon>
        <taxon>Pseudomonadaceae</taxon>
        <taxon>Stutzerimonas</taxon>
    </lineage>
</organism>
<keyword evidence="1" id="KW-0175">Coiled coil</keyword>